<proteinExistence type="inferred from homology"/>
<feature type="signal peptide" evidence="5">
    <location>
        <begin position="1"/>
        <end position="25"/>
    </location>
</feature>
<evidence type="ECO:0000256" key="2">
    <source>
        <dbReference type="ARBA" id="ARBA00022448"/>
    </source>
</evidence>
<sequence length="726" mass="80781">MSGSRKRMIFFMLSLLLVTAMLVNACGGGDSEPAAAEAPAEEEAAPAAAEAEAEEEDTEEAMAEVDLSPSEYPEPQLIVGSREVQKLPLDQILTYKALDSYNEPEWVSELVAAGALPPVEERLPVEPRVILESGMADGIGVYGGVWRDFSACPTEGYNRGAGQSAGWFGIEAAAFASLLKSGPIYRRSDSLEPLPYLAKSWEWSEDGYELTMNIIEGAKWSDGHPFTTADVQFTWEDMIVDPNVQSPKGASAWIFEDQMTELVVIDDYSFKFVFPVAFPVQSLFQMDEGDFHISPAHILKPIHPKYNSDMDYVDFEASMPPDKTPVVLGEFVPVEYITDELMILRRNPYYWGVDEAGNQLPYLDEVVFEKGPSGVGRTLSTLAGSADHSNLENPSTFIETLKRAEEDDAHFYVEWGPETLGFSIKLNLSTTLGVKDDRDAAVRELFRDVRFRKALSFALDREGISQSILRGPFLRGWAGGLFPGSSYFDRSTVAYYNHNPEAAAALLADLGFEDTDGDGTLNWPADRLASGENLVLALVTSEDAEETQTVGDAAVTLLGDLGVQINVRPLNSAARREMNEAGEWELRVDRDSQTFAVPFTRCRELAPIEREFSFHREGSEPRELLDFEQELVDIALAFCVEPNTDVRKDLMAEYNRISTENVHFVGVFVGRYGLAAAKRFKNVPAGMPVFMYNWTWENVMPEQVWVDPEEQIEQLRPGVIPTYESE</sequence>
<evidence type="ECO:0000256" key="4">
    <source>
        <dbReference type="SAM" id="MobiDB-lite"/>
    </source>
</evidence>
<feature type="compositionally biased region" description="Acidic residues" evidence="4">
    <location>
        <begin position="51"/>
        <end position="63"/>
    </location>
</feature>
<dbReference type="Pfam" id="PF00496">
    <property type="entry name" value="SBP_bac_5"/>
    <property type="match status" value="1"/>
</dbReference>
<evidence type="ECO:0000313" key="7">
    <source>
        <dbReference type="EMBL" id="MYC95419.1"/>
    </source>
</evidence>
<dbReference type="GO" id="GO:0015833">
    <property type="term" value="P:peptide transport"/>
    <property type="evidence" value="ECO:0007669"/>
    <property type="project" value="TreeGrafter"/>
</dbReference>
<keyword evidence="3 5" id="KW-0732">Signal</keyword>
<dbReference type="InterPro" id="IPR000914">
    <property type="entry name" value="SBP_5_dom"/>
</dbReference>
<feature type="domain" description="Solute-binding protein family 5" evidence="6">
    <location>
        <begin position="193"/>
        <end position="590"/>
    </location>
</feature>
<dbReference type="Gene3D" id="3.10.105.10">
    <property type="entry name" value="Dipeptide-binding Protein, Domain 3"/>
    <property type="match status" value="1"/>
</dbReference>
<keyword evidence="2" id="KW-0813">Transport</keyword>
<evidence type="ECO:0000259" key="6">
    <source>
        <dbReference type="Pfam" id="PF00496"/>
    </source>
</evidence>
<protein>
    <submittedName>
        <fullName evidence="7">ABC transporter substrate-binding protein</fullName>
    </submittedName>
</protein>
<comment type="caution">
    <text evidence="7">The sequence shown here is derived from an EMBL/GenBank/DDBJ whole genome shotgun (WGS) entry which is preliminary data.</text>
</comment>
<feature type="region of interest" description="Disordered" evidence="4">
    <location>
        <begin position="30"/>
        <end position="69"/>
    </location>
</feature>
<accession>A0A6B1D765</accession>
<evidence type="ECO:0000256" key="3">
    <source>
        <dbReference type="ARBA" id="ARBA00022729"/>
    </source>
</evidence>
<feature type="chain" id="PRO_5025365253" evidence="5">
    <location>
        <begin position="26"/>
        <end position="726"/>
    </location>
</feature>
<name>A0A6B1D765_9CHLR</name>
<gene>
    <name evidence="7" type="ORF">F4X14_10640</name>
</gene>
<dbReference type="InterPro" id="IPR039424">
    <property type="entry name" value="SBP_5"/>
</dbReference>
<reference evidence="7" key="1">
    <citation type="submission" date="2019-09" db="EMBL/GenBank/DDBJ databases">
        <title>Characterisation of the sponge microbiome using genome-centric metagenomics.</title>
        <authorList>
            <person name="Engelberts J.P."/>
            <person name="Robbins S.J."/>
            <person name="De Goeij J.M."/>
            <person name="Aranda M."/>
            <person name="Bell S.C."/>
            <person name="Webster N.S."/>
        </authorList>
    </citation>
    <scope>NUCLEOTIDE SEQUENCE</scope>
    <source>
        <strain evidence="7">SB0661_bin_32</strain>
    </source>
</reference>
<dbReference type="AlphaFoldDB" id="A0A6B1D765"/>
<dbReference type="GO" id="GO:1904680">
    <property type="term" value="F:peptide transmembrane transporter activity"/>
    <property type="evidence" value="ECO:0007669"/>
    <property type="project" value="TreeGrafter"/>
</dbReference>
<dbReference type="PANTHER" id="PTHR30290">
    <property type="entry name" value="PERIPLASMIC BINDING COMPONENT OF ABC TRANSPORTER"/>
    <property type="match status" value="1"/>
</dbReference>
<dbReference type="EMBL" id="VXMH01000055">
    <property type="protein sequence ID" value="MYC95419.1"/>
    <property type="molecule type" value="Genomic_DNA"/>
</dbReference>
<dbReference type="SUPFAM" id="SSF53850">
    <property type="entry name" value="Periplasmic binding protein-like II"/>
    <property type="match status" value="1"/>
</dbReference>
<evidence type="ECO:0000256" key="1">
    <source>
        <dbReference type="ARBA" id="ARBA00005695"/>
    </source>
</evidence>
<evidence type="ECO:0000256" key="5">
    <source>
        <dbReference type="SAM" id="SignalP"/>
    </source>
</evidence>
<dbReference type="Gene3D" id="3.40.190.10">
    <property type="entry name" value="Periplasmic binding protein-like II"/>
    <property type="match status" value="1"/>
</dbReference>
<dbReference type="PANTHER" id="PTHR30290:SF9">
    <property type="entry name" value="OLIGOPEPTIDE-BINDING PROTEIN APPA"/>
    <property type="match status" value="1"/>
</dbReference>
<comment type="similarity">
    <text evidence="1">Belongs to the bacterial solute-binding protein 5 family.</text>
</comment>
<organism evidence="7">
    <name type="scientific">Caldilineaceae bacterium SB0661_bin_32</name>
    <dbReference type="NCBI Taxonomy" id="2605255"/>
    <lineage>
        <taxon>Bacteria</taxon>
        <taxon>Bacillati</taxon>
        <taxon>Chloroflexota</taxon>
        <taxon>Caldilineae</taxon>
        <taxon>Caldilineales</taxon>
        <taxon>Caldilineaceae</taxon>
    </lineage>
</organism>